<sequence>FYRNGQFSHLGEGESLVRFGINFGVPWGVPHSIIQNVRANEDEIEYITASLAFKAVSDYQNHLYQQFAAASYAQVATRVDELVSRRIAFPPFKNSVFTTAKINFCDAPTVSRKNEDAAFDTMEVVTSFGSYDHTKGGHIVFADDHEMLEMPVGTTVLFPAGTKRYTFAAVGKNEHRYLFRQFCSAGVLRWVDKGGRTDRQFASEASLEEQAAWEDMHQQRGQTS</sequence>
<dbReference type="EMBL" id="JARIHO010000044">
    <property type="protein sequence ID" value="KAJ7325480.1"/>
    <property type="molecule type" value="Genomic_DNA"/>
</dbReference>
<keyword evidence="2" id="KW-1185">Reference proteome</keyword>
<dbReference type="AlphaFoldDB" id="A0AAD6ZJV4"/>
<proteinExistence type="predicted"/>
<feature type="non-terminal residue" evidence="1">
    <location>
        <position position="1"/>
    </location>
</feature>
<dbReference type="Proteomes" id="UP001218218">
    <property type="component" value="Unassembled WGS sequence"/>
</dbReference>
<reference evidence="1" key="1">
    <citation type="submission" date="2023-03" db="EMBL/GenBank/DDBJ databases">
        <title>Massive genome expansion in bonnet fungi (Mycena s.s.) driven by repeated elements and novel gene families across ecological guilds.</title>
        <authorList>
            <consortium name="Lawrence Berkeley National Laboratory"/>
            <person name="Harder C.B."/>
            <person name="Miyauchi S."/>
            <person name="Viragh M."/>
            <person name="Kuo A."/>
            <person name="Thoen E."/>
            <person name="Andreopoulos B."/>
            <person name="Lu D."/>
            <person name="Skrede I."/>
            <person name="Drula E."/>
            <person name="Henrissat B."/>
            <person name="Morin E."/>
            <person name="Kohler A."/>
            <person name="Barry K."/>
            <person name="LaButti K."/>
            <person name="Morin E."/>
            <person name="Salamov A."/>
            <person name="Lipzen A."/>
            <person name="Mereny Z."/>
            <person name="Hegedus B."/>
            <person name="Baldrian P."/>
            <person name="Stursova M."/>
            <person name="Weitz H."/>
            <person name="Taylor A."/>
            <person name="Grigoriev I.V."/>
            <person name="Nagy L.G."/>
            <person name="Martin F."/>
            <person name="Kauserud H."/>
        </authorList>
    </citation>
    <scope>NUCLEOTIDE SEQUENCE</scope>
    <source>
        <strain evidence="1">CBHHK002</strain>
    </source>
</reference>
<protein>
    <submittedName>
        <fullName evidence="1">Uncharacterized protein</fullName>
    </submittedName>
</protein>
<comment type="caution">
    <text evidence="1">The sequence shown here is derived from an EMBL/GenBank/DDBJ whole genome shotgun (WGS) entry which is preliminary data.</text>
</comment>
<name>A0AAD6ZJV4_9AGAR</name>
<gene>
    <name evidence="1" type="ORF">DFH08DRAFT_344173</name>
</gene>
<organism evidence="1 2">
    <name type="scientific">Mycena albidolilacea</name>
    <dbReference type="NCBI Taxonomy" id="1033008"/>
    <lineage>
        <taxon>Eukaryota</taxon>
        <taxon>Fungi</taxon>
        <taxon>Dikarya</taxon>
        <taxon>Basidiomycota</taxon>
        <taxon>Agaricomycotina</taxon>
        <taxon>Agaricomycetes</taxon>
        <taxon>Agaricomycetidae</taxon>
        <taxon>Agaricales</taxon>
        <taxon>Marasmiineae</taxon>
        <taxon>Mycenaceae</taxon>
        <taxon>Mycena</taxon>
    </lineage>
</organism>
<evidence type="ECO:0000313" key="2">
    <source>
        <dbReference type="Proteomes" id="UP001218218"/>
    </source>
</evidence>
<feature type="non-terminal residue" evidence="1">
    <location>
        <position position="224"/>
    </location>
</feature>
<accession>A0AAD6ZJV4</accession>
<evidence type="ECO:0000313" key="1">
    <source>
        <dbReference type="EMBL" id="KAJ7325480.1"/>
    </source>
</evidence>